<dbReference type="PANTHER" id="PTHR42799">
    <property type="entry name" value="MITOCHONDRIAL PEPTIDE METHIONINE SULFOXIDE REDUCTASE"/>
    <property type="match status" value="1"/>
</dbReference>
<evidence type="ECO:0000256" key="2">
    <source>
        <dbReference type="ARBA" id="ARBA00012502"/>
    </source>
</evidence>
<dbReference type="Pfam" id="PF01625">
    <property type="entry name" value="PMSR"/>
    <property type="match status" value="5"/>
</dbReference>
<dbReference type="HAMAP" id="MF_01401">
    <property type="entry name" value="MsrA"/>
    <property type="match status" value="5"/>
</dbReference>
<proteinExistence type="inferred from homology"/>
<dbReference type="InterPro" id="IPR002569">
    <property type="entry name" value="Met_Sox_Rdtase_MsrA_dom"/>
</dbReference>
<feature type="domain" description="Peptide methionine sulphoxide reductase MsrA" evidence="6">
    <location>
        <begin position="28"/>
        <end position="171"/>
    </location>
</feature>
<reference evidence="7 8" key="1">
    <citation type="submission" date="2021-05" db="EMBL/GenBank/DDBJ databases">
        <title>Genome Assembly of Synthetic Allotetraploid Brassica napus Reveals Homoeologous Exchanges between Subgenomes.</title>
        <authorList>
            <person name="Davis J.T."/>
        </authorList>
    </citation>
    <scope>NUCLEOTIDE SEQUENCE [LARGE SCALE GENOMIC DNA]</scope>
    <source>
        <strain evidence="8">cv. Da-Ae</strain>
        <tissue evidence="7">Seedling</tissue>
    </source>
</reference>
<feature type="domain" description="Peptide methionine sulphoxide reductase MsrA" evidence="6">
    <location>
        <begin position="770"/>
        <end position="911"/>
    </location>
</feature>
<evidence type="ECO:0000256" key="4">
    <source>
        <dbReference type="ARBA" id="ARBA00030273"/>
    </source>
</evidence>
<dbReference type="EMBL" id="JAGKQM010000003">
    <property type="protein sequence ID" value="KAH0931226.1"/>
    <property type="molecule type" value="Genomic_DNA"/>
</dbReference>
<comment type="caution">
    <text evidence="7">The sequence shown here is derived from an EMBL/GenBank/DDBJ whole genome shotgun (WGS) entry which is preliminary data.</text>
</comment>
<comment type="similarity">
    <text evidence="1">Belongs to the MsrA Met sulfoxide reductase family.</text>
</comment>
<dbReference type="EC" id="1.8.4.11" evidence="2"/>
<dbReference type="NCBIfam" id="TIGR00401">
    <property type="entry name" value="msrA"/>
    <property type="match status" value="5"/>
</dbReference>
<feature type="domain" description="Peptide methionine sulphoxide reductase MsrA" evidence="6">
    <location>
        <begin position="203"/>
        <end position="346"/>
    </location>
</feature>
<name>A0ABQ8DPE5_BRANA</name>
<gene>
    <name evidence="7" type="ORF">HID58_008343</name>
</gene>
<dbReference type="Gene3D" id="3.30.1060.10">
    <property type="entry name" value="Peptide methionine sulphoxide reductase MsrA"/>
    <property type="match status" value="5"/>
</dbReference>
<keyword evidence="8" id="KW-1185">Reference proteome</keyword>
<dbReference type="SUPFAM" id="SSF55068">
    <property type="entry name" value="Peptide methionine sulfoxide reductase"/>
    <property type="match status" value="5"/>
</dbReference>
<evidence type="ECO:0000259" key="6">
    <source>
        <dbReference type="Pfam" id="PF01625"/>
    </source>
</evidence>
<accession>A0ABQ8DPE5</accession>
<keyword evidence="3" id="KW-0560">Oxidoreductase</keyword>
<evidence type="ECO:0000313" key="8">
    <source>
        <dbReference type="Proteomes" id="UP000824890"/>
    </source>
</evidence>
<sequence length="933" mass="105879">MKENLAMNLSAITQGNDNDAPAPGNEFAQFAAGCFWGVELAFQRVSGVTHTEVGYTQGLLHNPSYEDVCTNTTNHAEVVRVQYDPKECNFESLLDVFWSRHDPTTLNRQGKDVGTQYRSGIYFYTPEQEKQAAESMERHQQQMESKIMTEILPAKKFYRAEEYHQQYLSKGGQSCGIACNTMNLSAITQGNDNDVPAPGNEFAQFAAGCFWGVELAFQRVSGVTHTEVGYTQGFLHNPSYEDVCTNTTNHAEVVRVQYDPKECNFESLLDVFWSRHDPTTLNRQGKDVGTQYRSGIYFYTPEQEKQAAVSMERHQKQMESKIMTEILPAKKFYRAEEYHQQYLSKGGQSCSGIACNTMNLSAITQGNDNDVPAPGNEFAQFAAGCFWGVELAFQRVSGVNHTEVGYTQGFLHNPSYEDVCTNTTNHAEVVRVQYDPKECNFESLLDVFWSRHDPTTLNRQGKDVGTQYRSGIYFYTPEQEKLAVESMERHQKQMESKIMTEILPAKKFYRAEEYHQQYLSKVLWHSLQQSTHGNDNDAPAPGNEFAQFAAGCFWGVELAFQRVSGVTHTEVGYTQGFLHNPSYEDICTNTTNHAEVVRVQYDPKECNFESLLDVFWSRHDPTTLNRQGKDVGTQYRSGIYFYTPEQEKQAAESMERHQQQMESKIMTEILPAKKFYRAEEYHQQYLSKGGQSCGIACNSPLILIFISYQSSKMDPSIAQEESKLLNTPTTDPSPIAQEEPQLVDQPVIVPSPIAQEPDNDVPAPGSQFAEFAAGCFWGLELAFQRIPGVTKTEVGYTHGISHNPSYEVVRTNKTNHAEVVRVQYDPNECSYETLLDLFWSRHDPTTLNRQGELVGAQYRSGIYFYTPEQEKLAHQSLENQQTKLEKKIVTEILPAKKFYKAEEYHQHYLAKGGMYGNAQSPAKSCKDPIRCYG</sequence>
<organism evidence="7 8">
    <name type="scientific">Brassica napus</name>
    <name type="common">Rape</name>
    <dbReference type="NCBI Taxonomy" id="3708"/>
    <lineage>
        <taxon>Eukaryota</taxon>
        <taxon>Viridiplantae</taxon>
        <taxon>Streptophyta</taxon>
        <taxon>Embryophyta</taxon>
        <taxon>Tracheophyta</taxon>
        <taxon>Spermatophyta</taxon>
        <taxon>Magnoliopsida</taxon>
        <taxon>eudicotyledons</taxon>
        <taxon>Gunneridae</taxon>
        <taxon>Pentapetalae</taxon>
        <taxon>rosids</taxon>
        <taxon>malvids</taxon>
        <taxon>Brassicales</taxon>
        <taxon>Brassicaceae</taxon>
        <taxon>Brassiceae</taxon>
        <taxon>Brassica</taxon>
    </lineage>
</organism>
<dbReference type="Proteomes" id="UP000824890">
    <property type="component" value="Unassembled WGS sequence"/>
</dbReference>
<evidence type="ECO:0000256" key="1">
    <source>
        <dbReference type="ARBA" id="ARBA00005591"/>
    </source>
</evidence>
<evidence type="ECO:0000313" key="7">
    <source>
        <dbReference type="EMBL" id="KAH0931226.1"/>
    </source>
</evidence>
<dbReference type="InterPro" id="IPR050162">
    <property type="entry name" value="MsrA_MetSO_reductase"/>
</dbReference>
<feature type="domain" description="Peptide methionine sulphoxide reductase MsrA" evidence="6">
    <location>
        <begin position="379"/>
        <end position="521"/>
    </location>
</feature>
<dbReference type="PANTHER" id="PTHR42799:SF24">
    <property type="entry name" value="PEPTIDE-METHIONINE (S)-S-OXIDE REDUCTASE"/>
    <property type="match status" value="1"/>
</dbReference>
<dbReference type="InterPro" id="IPR036509">
    <property type="entry name" value="Met_Sox_Rdtase_MsrA_sf"/>
</dbReference>
<evidence type="ECO:0000256" key="3">
    <source>
        <dbReference type="ARBA" id="ARBA00023002"/>
    </source>
</evidence>
<evidence type="ECO:0000256" key="5">
    <source>
        <dbReference type="ARBA" id="ARBA00030643"/>
    </source>
</evidence>
<feature type="domain" description="Peptide methionine sulphoxide reductase MsrA" evidence="6">
    <location>
        <begin position="546"/>
        <end position="689"/>
    </location>
</feature>
<protein>
    <recommendedName>
        <fullName evidence="2">peptide-methionine (S)-S-oxide reductase</fullName>
        <ecNumber evidence="2">1.8.4.11</ecNumber>
    </recommendedName>
    <alternativeName>
        <fullName evidence="5">Peptide-methionine (S)-S-oxide reductase</fullName>
    </alternativeName>
    <alternativeName>
        <fullName evidence="4">Protein-methionine-S-oxide reductase</fullName>
    </alternativeName>
</protein>